<evidence type="ECO:0000313" key="2">
    <source>
        <dbReference type="Proteomes" id="UP001339962"/>
    </source>
</evidence>
<dbReference type="Proteomes" id="UP001339962">
    <property type="component" value="Unassembled WGS sequence"/>
</dbReference>
<comment type="caution">
    <text evidence="1">The sequence shown here is derived from an EMBL/GenBank/DDBJ whole genome shotgun (WGS) entry which is preliminary data.</text>
</comment>
<organism evidence="1 2">
    <name type="scientific">Anoxybacteroides rupiense</name>
    <dbReference type="NCBI Taxonomy" id="311460"/>
    <lineage>
        <taxon>Bacteria</taxon>
        <taxon>Bacillati</taxon>
        <taxon>Bacillota</taxon>
        <taxon>Bacilli</taxon>
        <taxon>Bacillales</taxon>
        <taxon>Anoxybacillaceae</taxon>
        <taxon>Anoxybacteroides</taxon>
    </lineage>
</organism>
<accession>A0ABD5IW63</accession>
<reference evidence="1 2" key="1">
    <citation type="submission" date="2023-03" db="EMBL/GenBank/DDBJ databases">
        <title>Bacillus Genome Sequencing.</title>
        <authorList>
            <person name="Dunlap C."/>
        </authorList>
    </citation>
    <scope>NUCLEOTIDE SEQUENCE [LARGE SCALE GENOMIC DNA]</scope>
    <source>
        <strain evidence="1 2">NRS-38</strain>
    </source>
</reference>
<name>A0ABD5IW63_9BACL</name>
<dbReference type="AlphaFoldDB" id="A0ABD5IW63"/>
<protein>
    <submittedName>
        <fullName evidence="1">Uncharacterized protein</fullName>
    </submittedName>
</protein>
<gene>
    <name evidence="1" type="ORF">P9850_12130</name>
</gene>
<dbReference type="RefSeq" id="WP_328218766.1">
    <property type="nucleotide sequence ID" value="NZ_JARTLI010000027.1"/>
</dbReference>
<sequence length="175" mass="19822">MRRTPNGENGYMPGVQCPFTPSRKATWTDAFNRLLETEGVSRNRLTEILIQEALENRTKRVVTFDSDDLTIEEAELLQNPMIQKMIISMIRNFGTSQGMPNIPNPGFQPKEKEISGVVEARAAVETTIAATNEEIRETNVEPHVENQVKIESQQKNNVNMTALERFKKIRGSMSD</sequence>
<dbReference type="EMBL" id="JARTLI010000027">
    <property type="protein sequence ID" value="MED5052565.1"/>
    <property type="molecule type" value="Genomic_DNA"/>
</dbReference>
<evidence type="ECO:0000313" key="1">
    <source>
        <dbReference type="EMBL" id="MED5052565.1"/>
    </source>
</evidence>
<proteinExistence type="predicted"/>